<organism evidence="2 3">
    <name type="scientific">Tannerella forsythia (strain ATCC 43037 / JCM 10827 / CCUG 21028 A / KCTC 5666 / FDC 338)</name>
    <name type="common">Bacteroides forsythus</name>
    <dbReference type="NCBI Taxonomy" id="203275"/>
    <lineage>
        <taxon>Bacteria</taxon>
        <taxon>Pseudomonadati</taxon>
        <taxon>Bacteroidota</taxon>
        <taxon>Bacteroidia</taxon>
        <taxon>Bacteroidales</taxon>
        <taxon>Tannerellaceae</taxon>
        <taxon>Tannerella</taxon>
    </lineage>
</organism>
<dbReference type="STRING" id="203275.BFO_0537"/>
<sequence length="50" mass="5895">MIFRTIKKTKIQKPRKKNGRHRVEKKTADLPLFRPCKILSFKGGVLYNIP</sequence>
<name>G8ULF7_TANFA</name>
<dbReference type="AlphaFoldDB" id="G8ULF7"/>
<dbReference type="HOGENOM" id="CLU_3123641_0_0_10"/>
<feature type="compositionally biased region" description="Basic residues" evidence="1">
    <location>
        <begin position="1"/>
        <end position="24"/>
    </location>
</feature>
<dbReference type="Proteomes" id="UP000005436">
    <property type="component" value="Chromosome"/>
</dbReference>
<protein>
    <submittedName>
        <fullName evidence="2">Uncharacterized protein</fullName>
    </submittedName>
</protein>
<dbReference type="KEGG" id="tfo:BFO_0537"/>
<accession>G8ULF7</accession>
<feature type="region of interest" description="Disordered" evidence="1">
    <location>
        <begin position="1"/>
        <end position="26"/>
    </location>
</feature>
<evidence type="ECO:0000313" key="2">
    <source>
        <dbReference type="EMBL" id="AEW22698.1"/>
    </source>
</evidence>
<gene>
    <name evidence="2" type="ordered locus">BFO_0537</name>
</gene>
<proteinExistence type="predicted"/>
<keyword evidence="3" id="KW-1185">Reference proteome</keyword>
<dbReference type="EMBL" id="CP003191">
    <property type="protein sequence ID" value="AEW22698.1"/>
    <property type="molecule type" value="Genomic_DNA"/>
</dbReference>
<dbReference type="PATRIC" id="fig|203275.8.peg.481"/>
<evidence type="ECO:0000313" key="3">
    <source>
        <dbReference type="Proteomes" id="UP000005436"/>
    </source>
</evidence>
<reference evidence="3" key="1">
    <citation type="submission" date="2011-12" db="EMBL/GenBank/DDBJ databases">
        <title>Complete sequence of Tannerella forsythia ATCC 43037.</title>
        <authorList>
            <person name="Dewhirst F."/>
            <person name="Tanner A."/>
            <person name="Izard J."/>
            <person name="Brinkac L."/>
            <person name="Durkin A.S."/>
            <person name="Hostetler J."/>
            <person name="Shetty J."/>
            <person name="Torralba M."/>
            <person name="Gill S."/>
            <person name="Nelson K."/>
        </authorList>
    </citation>
    <scope>NUCLEOTIDE SEQUENCE [LARGE SCALE GENOMIC DNA]</scope>
    <source>
        <strain evidence="3">ATCC 43037 / JCM 10827 / CCUG 33226 / KCTC 5666 / FDC 338</strain>
    </source>
</reference>
<evidence type="ECO:0000256" key="1">
    <source>
        <dbReference type="SAM" id="MobiDB-lite"/>
    </source>
</evidence>